<dbReference type="AlphaFoldDB" id="A0A9W7XCH5"/>
<dbReference type="SUPFAM" id="SSF81383">
    <property type="entry name" value="F-box domain"/>
    <property type="match status" value="1"/>
</dbReference>
<dbReference type="Pfam" id="PF00646">
    <property type="entry name" value="F-box"/>
    <property type="match status" value="1"/>
</dbReference>
<dbReference type="PANTHER" id="PTHR32133:SF359">
    <property type="entry name" value="F-BOX DOMAIN-CONTAINING PROTEIN"/>
    <property type="match status" value="1"/>
</dbReference>
<dbReference type="InterPro" id="IPR001810">
    <property type="entry name" value="F-box_dom"/>
</dbReference>
<name>A0A9W7XCH5_9POAL</name>
<evidence type="ECO:0000313" key="4">
    <source>
        <dbReference type="Proteomes" id="UP001164776"/>
    </source>
</evidence>
<dbReference type="PANTHER" id="PTHR32133">
    <property type="entry name" value="OS07G0120400 PROTEIN"/>
    <property type="match status" value="1"/>
</dbReference>
<feature type="domain" description="F-box" evidence="2">
    <location>
        <begin position="42"/>
        <end position="81"/>
    </location>
</feature>
<feature type="compositionally biased region" description="Low complexity" evidence="1">
    <location>
        <begin position="23"/>
        <end position="33"/>
    </location>
</feature>
<proteinExistence type="predicted"/>
<feature type="compositionally biased region" description="Basic residues" evidence="1">
    <location>
        <begin position="1"/>
        <end position="10"/>
    </location>
</feature>
<dbReference type="Gene3D" id="1.20.1280.50">
    <property type="match status" value="1"/>
</dbReference>
<accession>A0A9W7XCH5</accession>
<reference evidence="3 4" key="1">
    <citation type="submission" date="2022-10" db="EMBL/GenBank/DDBJ databases">
        <title>WGS assembly of Paspalum vaginatum 540-79.</title>
        <authorList>
            <person name="Sun G."/>
            <person name="Wase N."/>
            <person name="Shu S."/>
            <person name="Jenkins J."/>
            <person name="Zhou B."/>
            <person name="Torres-Rodriguez J."/>
            <person name="Chen C."/>
            <person name="Sandor L."/>
            <person name="Plott C."/>
            <person name="Yoshinga Y."/>
            <person name="Daum C."/>
            <person name="Qi P."/>
            <person name="Barry K."/>
            <person name="Lipzen A."/>
            <person name="Berry L."/>
            <person name="Pedersen C."/>
            <person name="Gottilla T."/>
            <person name="Foltz A."/>
            <person name="Yu H."/>
            <person name="O'Malley R."/>
            <person name="Zhang C."/>
            <person name="Devos K."/>
            <person name="Sigmon B."/>
            <person name="Yu B."/>
            <person name="Obata T."/>
            <person name="Schmutz J."/>
            <person name="Schnable J."/>
        </authorList>
    </citation>
    <scope>NUCLEOTIDE SEQUENCE [LARGE SCALE GENOMIC DNA]</scope>
    <source>
        <strain evidence="4">cv. 540-79</strain>
    </source>
</reference>
<sequence length="228" mass="24943">MELRPRRRARVLPPPSRVTAEDSAQPPQSSRPRGSPPPALMDDAIGEILLRLPPSDPACLVRASLVCKPWLRLLSDRDFLRRYRAFHQTPPMLGFFKQYLGCSTVRGFVPTTQASLPVPHMAPAGYTLDCRHGRVLLQPSKSKSSRLVVWDPITGEQQSFSSPVHPNNCFATAVLCASHGCDHLECCGGPFLVAIVGTDWHGHIGGTLGSVYSSRHCWGMGARQGNQA</sequence>
<keyword evidence="4" id="KW-1185">Reference proteome</keyword>
<dbReference type="EMBL" id="MU629521">
    <property type="protein sequence ID" value="KAJ1256399.1"/>
    <property type="molecule type" value="Genomic_DNA"/>
</dbReference>
<evidence type="ECO:0000259" key="2">
    <source>
        <dbReference type="Pfam" id="PF00646"/>
    </source>
</evidence>
<dbReference type="InterPro" id="IPR036047">
    <property type="entry name" value="F-box-like_dom_sf"/>
</dbReference>
<evidence type="ECO:0000256" key="1">
    <source>
        <dbReference type="SAM" id="MobiDB-lite"/>
    </source>
</evidence>
<gene>
    <name evidence="3" type="ORF">BS78_K036100</name>
</gene>
<feature type="region of interest" description="Disordered" evidence="1">
    <location>
        <begin position="1"/>
        <end position="40"/>
    </location>
</feature>
<dbReference type="Proteomes" id="UP001164776">
    <property type="component" value="Unassembled WGS sequence"/>
</dbReference>
<protein>
    <recommendedName>
        <fullName evidence="2">F-box domain-containing protein</fullName>
    </recommendedName>
</protein>
<comment type="caution">
    <text evidence="3">The sequence shown here is derived from an EMBL/GenBank/DDBJ whole genome shotgun (WGS) entry which is preliminary data.</text>
</comment>
<organism evidence="3 4">
    <name type="scientific">Paspalum vaginatum</name>
    <name type="common">seashore paspalum</name>
    <dbReference type="NCBI Taxonomy" id="158149"/>
    <lineage>
        <taxon>Eukaryota</taxon>
        <taxon>Viridiplantae</taxon>
        <taxon>Streptophyta</taxon>
        <taxon>Embryophyta</taxon>
        <taxon>Tracheophyta</taxon>
        <taxon>Spermatophyta</taxon>
        <taxon>Magnoliopsida</taxon>
        <taxon>Liliopsida</taxon>
        <taxon>Poales</taxon>
        <taxon>Poaceae</taxon>
        <taxon>PACMAD clade</taxon>
        <taxon>Panicoideae</taxon>
        <taxon>Andropogonodae</taxon>
        <taxon>Paspaleae</taxon>
        <taxon>Paspalinae</taxon>
        <taxon>Paspalum</taxon>
    </lineage>
</organism>
<evidence type="ECO:0000313" key="3">
    <source>
        <dbReference type="EMBL" id="KAJ1256399.1"/>
    </source>
</evidence>